<feature type="region of interest" description="Disordered" evidence="2">
    <location>
        <begin position="184"/>
        <end position="210"/>
    </location>
</feature>
<dbReference type="RefSeq" id="WP_221854830.1">
    <property type="nucleotide sequence ID" value="NZ_BAAAYV010000005.1"/>
</dbReference>
<evidence type="ECO:0000256" key="2">
    <source>
        <dbReference type="SAM" id="MobiDB-lite"/>
    </source>
</evidence>
<name>A0ABP7BE08_9MICO</name>
<accession>A0ABP7BE08</accession>
<evidence type="ECO:0000256" key="3">
    <source>
        <dbReference type="SAM" id="Phobius"/>
    </source>
</evidence>
<evidence type="ECO:0000313" key="5">
    <source>
        <dbReference type="EMBL" id="GAA3655195.1"/>
    </source>
</evidence>
<feature type="transmembrane region" description="Helical" evidence="3">
    <location>
        <begin position="142"/>
        <end position="163"/>
    </location>
</feature>
<feature type="transmembrane region" description="Helical" evidence="3">
    <location>
        <begin position="104"/>
        <end position="122"/>
    </location>
</feature>
<keyword evidence="3" id="KW-0812">Transmembrane</keyword>
<organism evidence="5 6">
    <name type="scientific">Microbacterium marinilacus</name>
    <dbReference type="NCBI Taxonomy" id="415209"/>
    <lineage>
        <taxon>Bacteria</taxon>
        <taxon>Bacillati</taxon>
        <taxon>Actinomycetota</taxon>
        <taxon>Actinomycetes</taxon>
        <taxon>Micrococcales</taxon>
        <taxon>Microbacteriaceae</taxon>
        <taxon>Microbacterium</taxon>
    </lineage>
</organism>
<sequence>MTESTTTPQRPSAPADTPPAGDREAGVFTWIRSLGFVRGDGWAGGLCLAVAERIGVDVLIVRGVAVVLTVLGFPLLWAYALAWALVPDDRGRIPLQMRAGSGPALLGVLGAVLLAIAHTALGTSAMEAIAQSSYPGRFVWELGGWLLGLSILGAVAAVVAWLVRRRRPARADLPLAGDDGGLSGTAAVSGGATSGVAPPPSSAPEPPEPLSALASAAELDAWREQHAAWREQHEQWRRRQADGDQAAAAEARARLVAERAAFRAEAARLRAERRAAKPRTSVSFVVIALGTALLAGVGVWFAFQPYASERAIPAAFLSAAAAVGLAMVLAGALRRRSGFLAAVAIVLLAVGGTGALAASFDELVPPGAVRYPPQGAYEIVQPFGALQLEVGAWDGGDGVTTVEKGSGETRISVQADVDVVIEATLGDGGQLWVNRYGDDGYARTSEPAMRDGFVRWTHDGGADVPTRTIVLDQKQGDVIIDVWGN</sequence>
<feature type="transmembrane region" description="Helical" evidence="3">
    <location>
        <begin position="340"/>
        <end position="360"/>
    </location>
</feature>
<feature type="domain" description="Phage shock protein PspC N-terminal" evidence="4">
    <location>
        <begin position="39"/>
        <end position="88"/>
    </location>
</feature>
<proteinExistence type="predicted"/>
<feature type="transmembrane region" description="Helical" evidence="3">
    <location>
        <begin position="282"/>
        <end position="303"/>
    </location>
</feature>
<dbReference type="InterPro" id="IPR007168">
    <property type="entry name" value="Phageshock_PspC_N"/>
</dbReference>
<feature type="transmembrane region" description="Helical" evidence="3">
    <location>
        <begin position="315"/>
        <end position="333"/>
    </location>
</feature>
<feature type="compositionally biased region" description="Pro residues" evidence="2">
    <location>
        <begin position="197"/>
        <end position="209"/>
    </location>
</feature>
<feature type="compositionally biased region" description="Polar residues" evidence="2">
    <location>
        <begin position="1"/>
        <end position="10"/>
    </location>
</feature>
<evidence type="ECO:0000256" key="1">
    <source>
        <dbReference type="SAM" id="Coils"/>
    </source>
</evidence>
<feature type="region of interest" description="Disordered" evidence="2">
    <location>
        <begin position="1"/>
        <end position="23"/>
    </location>
</feature>
<dbReference type="EMBL" id="BAAAYV010000005">
    <property type="protein sequence ID" value="GAA3655195.1"/>
    <property type="molecule type" value="Genomic_DNA"/>
</dbReference>
<gene>
    <name evidence="5" type="ORF">GCM10022202_14190</name>
</gene>
<comment type="caution">
    <text evidence="5">The sequence shown here is derived from an EMBL/GenBank/DDBJ whole genome shotgun (WGS) entry which is preliminary data.</text>
</comment>
<feature type="transmembrane region" description="Helical" evidence="3">
    <location>
        <begin position="59"/>
        <end position="83"/>
    </location>
</feature>
<keyword evidence="3" id="KW-0472">Membrane</keyword>
<keyword evidence="1" id="KW-0175">Coiled coil</keyword>
<keyword evidence="3" id="KW-1133">Transmembrane helix</keyword>
<keyword evidence="6" id="KW-1185">Reference proteome</keyword>
<reference evidence="6" key="1">
    <citation type="journal article" date="2019" name="Int. J. Syst. Evol. Microbiol.">
        <title>The Global Catalogue of Microorganisms (GCM) 10K type strain sequencing project: providing services to taxonomists for standard genome sequencing and annotation.</title>
        <authorList>
            <consortium name="The Broad Institute Genomics Platform"/>
            <consortium name="The Broad Institute Genome Sequencing Center for Infectious Disease"/>
            <person name="Wu L."/>
            <person name="Ma J."/>
        </authorList>
    </citation>
    <scope>NUCLEOTIDE SEQUENCE [LARGE SCALE GENOMIC DNA]</scope>
    <source>
        <strain evidence="6">JCM 16546</strain>
    </source>
</reference>
<protein>
    <recommendedName>
        <fullName evidence="4">Phage shock protein PspC N-terminal domain-containing protein</fullName>
    </recommendedName>
</protein>
<dbReference type="Pfam" id="PF04024">
    <property type="entry name" value="PspC"/>
    <property type="match status" value="1"/>
</dbReference>
<evidence type="ECO:0000313" key="6">
    <source>
        <dbReference type="Proteomes" id="UP001410795"/>
    </source>
</evidence>
<feature type="compositionally biased region" description="Low complexity" evidence="2">
    <location>
        <begin position="184"/>
        <end position="196"/>
    </location>
</feature>
<feature type="coiled-coil region" evidence="1">
    <location>
        <begin position="219"/>
        <end position="272"/>
    </location>
</feature>
<dbReference type="Proteomes" id="UP001410795">
    <property type="component" value="Unassembled WGS sequence"/>
</dbReference>
<evidence type="ECO:0000259" key="4">
    <source>
        <dbReference type="Pfam" id="PF04024"/>
    </source>
</evidence>